<evidence type="ECO:0000313" key="1">
    <source>
        <dbReference type="EMBL" id="CAK9175502.1"/>
    </source>
</evidence>
<dbReference type="Proteomes" id="UP001642360">
    <property type="component" value="Unassembled WGS sequence"/>
</dbReference>
<dbReference type="EMBL" id="CAUOFW020006625">
    <property type="protein sequence ID" value="CAK9175502.1"/>
    <property type="molecule type" value="Genomic_DNA"/>
</dbReference>
<accession>A0ABC8U155</accession>
<gene>
    <name evidence="1" type="ORF">ILEXP_LOCUS45306</name>
</gene>
<evidence type="ECO:0000313" key="2">
    <source>
        <dbReference type="Proteomes" id="UP001642360"/>
    </source>
</evidence>
<proteinExistence type="predicted"/>
<comment type="caution">
    <text evidence="1">The sequence shown here is derived from an EMBL/GenBank/DDBJ whole genome shotgun (WGS) entry which is preliminary data.</text>
</comment>
<organism evidence="1 2">
    <name type="scientific">Ilex paraguariensis</name>
    <name type="common">yerba mate</name>
    <dbReference type="NCBI Taxonomy" id="185542"/>
    <lineage>
        <taxon>Eukaryota</taxon>
        <taxon>Viridiplantae</taxon>
        <taxon>Streptophyta</taxon>
        <taxon>Embryophyta</taxon>
        <taxon>Tracheophyta</taxon>
        <taxon>Spermatophyta</taxon>
        <taxon>Magnoliopsida</taxon>
        <taxon>eudicotyledons</taxon>
        <taxon>Gunneridae</taxon>
        <taxon>Pentapetalae</taxon>
        <taxon>asterids</taxon>
        <taxon>campanulids</taxon>
        <taxon>Aquifoliales</taxon>
        <taxon>Aquifoliaceae</taxon>
        <taxon>Ilex</taxon>
    </lineage>
</organism>
<name>A0ABC8U155_9AQUA</name>
<dbReference type="AlphaFoldDB" id="A0ABC8U155"/>
<sequence length="110" mass="13030">MFTPLFLFVDNVPTHLTQGTRSSHSSNNSSKQTNCWNDEQMWLMRYTQICIVPSRLCRTSTFVRLWRVPKLYKWTPGNALEYRRYLGVDPDSPLFVKEELKNGEREGQRE</sequence>
<evidence type="ECO:0008006" key="3">
    <source>
        <dbReference type="Google" id="ProtNLM"/>
    </source>
</evidence>
<protein>
    <recommendedName>
        <fullName evidence="3">DDE-1 domain-containing protein</fullName>
    </recommendedName>
</protein>
<keyword evidence="2" id="KW-1185">Reference proteome</keyword>
<reference evidence="1 2" key="1">
    <citation type="submission" date="2024-02" db="EMBL/GenBank/DDBJ databases">
        <authorList>
            <person name="Vignale AGUSTIN F."/>
            <person name="Sosa J E."/>
            <person name="Modenutti C."/>
        </authorList>
    </citation>
    <scope>NUCLEOTIDE SEQUENCE [LARGE SCALE GENOMIC DNA]</scope>
</reference>